<organism evidence="12 13">
    <name type="scientific">Hyphococcus flavus</name>
    <dbReference type="NCBI Taxonomy" id="1866326"/>
    <lineage>
        <taxon>Bacteria</taxon>
        <taxon>Pseudomonadati</taxon>
        <taxon>Pseudomonadota</taxon>
        <taxon>Alphaproteobacteria</taxon>
        <taxon>Parvularculales</taxon>
        <taxon>Parvularculaceae</taxon>
        <taxon>Hyphococcus</taxon>
    </lineage>
</organism>
<dbReference type="GO" id="GO:0006814">
    <property type="term" value="P:sodium ion transport"/>
    <property type="evidence" value="ECO:0007669"/>
    <property type="project" value="UniProtKB-KW"/>
</dbReference>
<dbReference type="GO" id="GO:0015297">
    <property type="term" value="F:antiporter activity"/>
    <property type="evidence" value="ECO:0007669"/>
    <property type="project" value="UniProtKB-KW"/>
</dbReference>
<evidence type="ECO:0000256" key="4">
    <source>
        <dbReference type="ARBA" id="ARBA00022692"/>
    </source>
</evidence>
<name>A0AAE9ZCY7_9PROT</name>
<dbReference type="Gene3D" id="1.20.1530.20">
    <property type="match status" value="1"/>
</dbReference>
<feature type="transmembrane region" description="Helical" evidence="10">
    <location>
        <begin position="93"/>
        <end position="115"/>
    </location>
</feature>
<proteinExistence type="predicted"/>
<keyword evidence="7" id="KW-0406">Ion transport</keyword>
<feature type="domain" description="Cation/H+ exchanger transmembrane" evidence="11">
    <location>
        <begin position="12"/>
        <end position="403"/>
    </location>
</feature>
<accession>A0AAE9ZCY7</accession>
<dbReference type="InterPro" id="IPR038770">
    <property type="entry name" value="Na+/solute_symporter_sf"/>
</dbReference>
<evidence type="ECO:0000256" key="2">
    <source>
        <dbReference type="ARBA" id="ARBA00022448"/>
    </source>
</evidence>
<keyword evidence="8 10" id="KW-0472">Membrane</keyword>
<dbReference type="PANTHER" id="PTHR43562:SF3">
    <property type="entry name" value="SODIUM ION_PROTON EXCHANGER (EUROFUNG)"/>
    <property type="match status" value="1"/>
</dbReference>
<evidence type="ECO:0000256" key="3">
    <source>
        <dbReference type="ARBA" id="ARBA00022449"/>
    </source>
</evidence>
<evidence type="ECO:0000256" key="9">
    <source>
        <dbReference type="ARBA" id="ARBA00023201"/>
    </source>
</evidence>
<evidence type="ECO:0000256" key="8">
    <source>
        <dbReference type="ARBA" id="ARBA00023136"/>
    </source>
</evidence>
<feature type="transmembrane region" description="Helical" evidence="10">
    <location>
        <begin position="158"/>
        <end position="181"/>
    </location>
</feature>
<dbReference type="GO" id="GO:1902600">
    <property type="term" value="P:proton transmembrane transport"/>
    <property type="evidence" value="ECO:0007669"/>
    <property type="project" value="InterPro"/>
</dbReference>
<keyword evidence="6" id="KW-0915">Sodium</keyword>
<keyword evidence="13" id="KW-1185">Reference proteome</keyword>
<feature type="transmembrane region" description="Helical" evidence="10">
    <location>
        <begin position="193"/>
        <end position="218"/>
    </location>
</feature>
<keyword evidence="5 10" id="KW-1133">Transmembrane helix</keyword>
<evidence type="ECO:0000259" key="11">
    <source>
        <dbReference type="Pfam" id="PF00999"/>
    </source>
</evidence>
<feature type="transmembrane region" description="Helical" evidence="10">
    <location>
        <begin position="306"/>
        <end position="330"/>
    </location>
</feature>
<evidence type="ECO:0000313" key="13">
    <source>
        <dbReference type="Proteomes" id="UP001214043"/>
    </source>
</evidence>
<protein>
    <submittedName>
        <fullName evidence="12">Cation:proton antiporter</fullName>
    </submittedName>
</protein>
<sequence length="414" mass="43783">MNLIYILLVLLVVTRVCGVFAQRAGQPPLVGEILGGVFLGILISQFSGSFPVLSGLPDNEVLKGIADLGIFFLMLLAGVELRPRDLAKTSGKAFVIALAGFLVPLALGFGLGWTFIPESDFRLAQSLFIGTALAITAVPVAVKVLMDLDLLNTPVGRTIVSAAVFDDVLSLLLLAVLVAVINQGEAPSVTAMGILAGKVTLFFIITGAMGFFIFPIIGRWLMRIQVEELEFSGLVATALGYSLLAEFLELHFIIGAFVAGLFFNRRIVDNETHADVDKKIRGLTTGFLAPIFFATIGLHLDLSAVTAAPLLLFTLIVAAFIGKFAGAGVVSYFSGFNKRQSAAIGGAMSARGAVELIVANIALEANLFSRPEPAPPEVESLFSAVVIVAIVTTVATPMIIRRTLYSGENKDGAV</sequence>
<feature type="transmembrane region" description="Helical" evidence="10">
    <location>
        <begin position="381"/>
        <end position="400"/>
    </location>
</feature>
<dbReference type="EMBL" id="CP118166">
    <property type="protein sequence ID" value="WDI30682.1"/>
    <property type="molecule type" value="Genomic_DNA"/>
</dbReference>
<feature type="transmembrane region" description="Helical" evidence="10">
    <location>
        <begin position="31"/>
        <end position="53"/>
    </location>
</feature>
<comment type="subcellular location">
    <subcellularLocation>
        <location evidence="1">Membrane</location>
        <topology evidence="1">Multi-pass membrane protein</topology>
    </subcellularLocation>
</comment>
<keyword evidence="9" id="KW-0739">Sodium transport</keyword>
<keyword evidence="2" id="KW-0813">Transport</keyword>
<reference evidence="12" key="1">
    <citation type="submission" date="2023-02" db="EMBL/GenBank/DDBJ databases">
        <title>Genome sequence of Hyphococcus flavus.</title>
        <authorList>
            <person name="Rong J.-C."/>
            <person name="Zhao Q."/>
            <person name="Yi M."/>
            <person name="Wu J.-Y."/>
        </authorList>
    </citation>
    <scope>NUCLEOTIDE SEQUENCE</scope>
    <source>
        <strain evidence="12">MCCC 1K03223</strain>
    </source>
</reference>
<feature type="transmembrane region" description="Helical" evidence="10">
    <location>
        <begin position="283"/>
        <end position="300"/>
    </location>
</feature>
<dbReference type="AlphaFoldDB" id="A0AAE9ZCY7"/>
<evidence type="ECO:0000256" key="7">
    <source>
        <dbReference type="ARBA" id="ARBA00023065"/>
    </source>
</evidence>
<dbReference type="PANTHER" id="PTHR43562">
    <property type="entry name" value="NAPA-TYPE SODIUM/HYDROGEN ANTIPORTER"/>
    <property type="match status" value="1"/>
</dbReference>
<dbReference type="GO" id="GO:0016020">
    <property type="term" value="C:membrane"/>
    <property type="evidence" value="ECO:0007669"/>
    <property type="project" value="UniProtKB-SubCell"/>
</dbReference>
<evidence type="ECO:0000256" key="10">
    <source>
        <dbReference type="SAM" id="Phobius"/>
    </source>
</evidence>
<dbReference type="Proteomes" id="UP001214043">
    <property type="component" value="Chromosome"/>
</dbReference>
<feature type="transmembrane region" description="Helical" evidence="10">
    <location>
        <begin position="127"/>
        <end position="146"/>
    </location>
</feature>
<dbReference type="RefSeq" id="WP_274492494.1">
    <property type="nucleotide sequence ID" value="NZ_CP118166.1"/>
</dbReference>
<evidence type="ECO:0000256" key="5">
    <source>
        <dbReference type="ARBA" id="ARBA00022989"/>
    </source>
</evidence>
<feature type="transmembrane region" description="Helical" evidence="10">
    <location>
        <begin position="65"/>
        <end position="81"/>
    </location>
</feature>
<feature type="transmembrane region" description="Helical" evidence="10">
    <location>
        <begin position="238"/>
        <end position="263"/>
    </location>
</feature>
<feature type="transmembrane region" description="Helical" evidence="10">
    <location>
        <begin position="342"/>
        <end position="361"/>
    </location>
</feature>
<evidence type="ECO:0000313" key="12">
    <source>
        <dbReference type="EMBL" id="WDI30682.1"/>
    </source>
</evidence>
<keyword evidence="4 10" id="KW-0812">Transmembrane</keyword>
<evidence type="ECO:0000256" key="1">
    <source>
        <dbReference type="ARBA" id="ARBA00004141"/>
    </source>
</evidence>
<dbReference type="Pfam" id="PF00999">
    <property type="entry name" value="Na_H_Exchanger"/>
    <property type="match status" value="1"/>
</dbReference>
<keyword evidence="3" id="KW-0050">Antiport</keyword>
<evidence type="ECO:0000256" key="6">
    <source>
        <dbReference type="ARBA" id="ARBA00023053"/>
    </source>
</evidence>
<gene>
    <name evidence="12" type="ORF">PUV54_12025</name>
</gene>
<dbReference type="KEGG" id="hfl:PUV54_12025"/>
<dbReference type="InterPro" id="IPR006153">
    <property type="entry name" value="Cation/H_exchanger_TM"/>
</dbReference>